<keyword evidence="2" id="KW-1185">Reference proteome</keyword>
<organism evidence="1 2">
    <name type="scientific">Chitinophaga agri</name>
    <dbReference type="NCBI Taxonomy" id="2703787"/>
    <lineage>
        <taxon>Bacteria</taxon>
        <taxon>Pseudomonadati</taxon>
        <taxon>Bacteroidota</taxon>
        <taxon>Chitinophagia</taxon>
        <taxon>Chitinophagales</taxon>
        <taxon>Chitinophagaceae</taxon>
        <taxon>Chitinophaga</taxon>
    </lineage>
</organism>
<proteinExistence type="predicted"/>
<dbReference type="EMBL" id="CP048113">
    <property type="protein sequence ID" value="QHS58388.1"/>
    <property type="molecule type" value="Genomic_DNA"/>
</dbReference>
<dbReference type="KEGG" id="chih:GWR21_01900"/>
<accession>A0A6B9Z822</accession>
<reference evidence="1 2" key="1">
    <citation type="submission" date="2020-01" db="EMBL/GenBank/DDBJ databases">
        <title>Complete genome sequence of Chitinophaga sp. H33E-04 isolated from quinoa roots.</title>
        <authorList>
            <person name="Weon H.-Y."/>
            <person name="Lee S.A."/>
        </authorList>
    </citation>
    <scope>NUCLEOTIDE SEQUENCE [LARGE SCALE GENOMIC DNA]</scope>
    <source>
        <strain evidence="1 2">H33E-04</strain>
    </source>
</reference>
<dbReference type="Proteomes" id="UP000476411">
    <property type="component" value="Chromosome"/>
</dbReference>
<protein>
    <recommendedName>
        <fullName evidence="3">CHAT domain-containing protein</fullName>
    </recommendedName>
</protein>
<evidence type="ECO:0000313" key="1">
    <source>
        <dbReference type="EMBL" id="QHS58388.1"/>
    </source>
</evidence>
<sequence>MIKNILETFHRNITLDSINGNYDNLDELMNLYETIILYQCNDYNNYRNVSPYILTILEENSHVSTVIGIDTLVAQLKKILLGKFEQLDLSIMEKSTGDSFLKKFFLSIETALKEDNQLRLSEANIDFNTLSLEEKQDAVITSILKFQKDAENLNWDEELIKDNLLNLTATRSLLLSLGNVELFYFIISMLFDRLSTSEYFQAGRDIAEEVILASFKDHLPEWGFYNAYWFYSNTNSIHAALLYANLSLGAVLSKKNSIKEKYITTFLWQSMKFFRNVGLHRWVKVIYSLFPPKIHIDEDEGHRIKQTYFTSLLLTSDEKLPEVLLDYLNQFREYHLNGDVNDTIPWLLLLYNIRRVYPNANFSSDGLGFYLSVFEQIVPEEKIKRQKDVIEGGPDLKKYLRESLIKLLETRNAKDFVYDNKMALNISTRLIESSARNKDFSGFLLAMLVKSDYSLVFKNQKNEYELPLKLPNLEDFIYSVYEDSIQLSNELSDNDNGCIIWIGVSEGALVQLSLFNRQFFFFDLAWTVEMVNQLSDSRFRSTLKFEDTVKDKFGSVREVLPEEYLSQSEDIINKIKPISIQLISETSAVYLVIDMILSRFPHNLYLDANYDFVSLKYPTTNILSTEWYLENKGSFKLTKEYSRSIWVPIESGDWALNYLFSNIEDTLHEHKFNIHTSKMVKAPLCSDINIICSHGGENISETQVFYQNGELTHNLNEIIGSGKILIFFVCHSGSMDLEMFRNSITSLIKTFMSKGYGAIIAPVWALDVTIPRYWLPEFLECMDKGLTIDKAVFNANKRVYDRYPSPPAWACLHLFGDPNIRVS</sequence>
<evidence type="ECO:0000313" key="2">
    <source>
        <dbReference type="Proteomes" id="UP000476411"/>
    </source>
</evidence>
<evidence type="ECO:0008006" key="3">
    <source>
        <dbReference type="Google" id="ProtNLM"/>
    </source>
</evidence>
<dbReference type="AlphaFoldDB" id="A0A6B9Z822"/>
<dbReference type="RefSeq" id="WP_162330091.1">
    <property type="nucleotide sequence ID" value="NZ_CP048113.1"/>
</dbReference>
<gene>
    <name evidence="1" type="ORF">GWR21_01900</name>
</gene>
<name>A0A6B9Z822_9BACT</name>